<comment type="subcellular location">
    <subcellularLocation>
        <location evidence="2">Cell membrane</location>
        <topology evidence="2">Multi-pass membrane protein</topology>
    </subcellularLocation>
</comment>
<keyword evidence="7" id="KW-0378">Hydrolase</keyword>
<feature type="transmembrane region" description="Helical" evidence="12">
    <location>
        <begin position="315"/>
        <end position="337"/>
    </location>
</feature>
<dbReference type="PANTHER" id="PTHR43221:SF1">
    <property type="entry name" value="PROTEASE HTPX"/>
    <property type="match status" value="1"/>
</dbReference>
<comment type="cofactor">
    <cofactor evidence="1">
        <name>Zn(2+)</name>
        <dbReference type="ChEBI" id="CHEBI:29105"/>
    </cofactor>
</comment>
<evidence type="ECO:0000256" key="9">
    <source>
        <dbReference type="ARBA" id="ARBA00022989"/>
    </source>
</evidence>
<evidence type="ECO:0000256" key="8">
    <source>
        <dbReference type="ARBA" id="ARBA00022833"/>
    </source>
</evidence>
<evidence type="ECO:0000256" key="6">
    <source>
        <dbReference type="ARBA" id="ARBA00022723"/>
    </source>
</evidence>
<evidence type="ECO:0000256" key="11">
    <source>
        <dbReference type="ARBA" id="ARBA00023136"/>
    </source>
</evidence>
<reference evidence="14" key="1">
    <citation type="submission" date="2020-03" db="EMBL/GenBank/DDBJ databases">
        <title>Molecular networking-based the target discovery of potent antiproliferative macrolactams: 5/6/7/16 polycyclic ansamycins and glycosylated trienomycin from Streptomyces cacaoi subsp. asoensis.</title>
        <authorList>
            <person name="Liu L.-L."/>
        </authorList>
    </citation>
    <scope>NUCLEOTIDE SEQUENCE [LARGE SCALE GENOMIC DNA]</scope>
    <source>
        <strain evidence="14">H2S5</strain>
    </source>
</reference>
<gene>
    <name evidence="14" type="ORF">G9272_00665</name>
</gene>
<dbReference type="Pfam" id="PF01435">
    <property type="entry name" value="Peptidase_M48"/>
    <property type="match status" value="1"/>
</dbReference>
<feature type="transmembrane region" description="Helical" evidence="12">
    <location>
        <begin position="424"/>
        <end position="442"/>
    </location>
</feature>
<sequence>MTATDRPAARVVRDRRTDVFAHPRNTLLLFLLLFIAVCVYMETAVGYAEQQFPGGSDERVIPNTHIPYAVAYGVWWLVLFGTEMSWRVVRNRGRRPLDLVRHPLAAQRIDALASEVGLKRRPRVFLVPRIGDQAFVGGSTWMPVWRPYLVVGPGLLALGDRRDDTACQIFTAVVSHELAHLRNRDVMLLHLLAGLRCGNLVSALLFTCLLALDTAGQGHTGLLFGALTLTLFALLIELIIREMLRCRENYADLRAARTRPQELELALRLAERKRSHVAPRRLGRVVLTAWWKCHPPVRARLRLLAEPGGLLRLPWLYVLLGGVLAGVSCVTVAASMSNRLHIDPSEKPTFFFMNLLVGAPLGSFMAVGVWRQERHGNSSFARSLADAAARVMLLALGVIVGSRLTPLTPYGRVYNEATLTLEPVLPWSLGALLCGCITLVGWPHLAARVLRLIRPQAGPAGWLFWWPLTLTAATAGFAVFYFLPLLEMTFPAVPAVTEGLFP</sequence>
<dbReference type="Gene3D" id="3.30.2010.10">
    <property type="entry name" value="Metalloproteases ('zincins'), catalytic domain"/>
    <property type="match status" value="1"/>
</dbReference>
<dbReference type="AlphaFoldDB" id="A0A6M4WF11"/>
<evidence type="ECO:0000256" key="7">
    <source>
        <dbReference type="ARBA" id="ARBA00022801"/>
    </source>
</evidence>
<dbReference type="RefSeq" id="WP_171394686.1">
    <property type="nucleotide sequence ID" value="NZ_CP049838.1"/>
</dbReference>
<feature type="transmembrane region" description="Helical" evidence="12">
    <location>
        <begin position="218"/>
        <end position="240"/>
    </location>
</feature>
<feature type="transmembrane region" description="Helical" evidence="12">
    <location>
        <begin position="188"/>
        <end position="212"/>
    </location>
</feature>
<feature type="transmembrane region" description="Helical" evidence="12">
    <location>
        <begin position="383"/>
        <end position="404"/>
    </location>
</feature>
<keyword evidence="11 12" id="KW-0472">Membrane</keyword>
<dbReference type="InterPro" id="IPR050083">
    <property type="entry name" value="HtpX_protease"/>
</dbReference>
<keyword evidence="8" id="KW-0862">Zinc</keyword>
<protein>
    <submittedName>
        <fullName evidence="14">M48 family metalloprotease</fullName>
    </submittedName>
</protein>
<dbReference type="InterPro" id="IPR001915">
    <property type="entry name" value="Peptidase_M48"/>
</dbReference>
<feature type="transmembrane region" description="Helical" evidence="12">
    <location>
        <begin position="349"/>
        <end position="371"/>
    </location>
</feature>
<organism evidence="14 15">
    <name type="scientific">Streptomyces asoensis</name>
    <dbReference type="NCBI Taxonomy" id="249586"/>
    <lineage>
        <taxon>Bacteria</taxon>
        <taxon>Bacillati</taxon>
        <taxon>Actinomycetota</taxon>
        <taxon>Actinomycetes</taxon>
        <taxon>Kitasatosporales</taxon>
        <taxon>Streptomycetaceae</taxon>
        <taxon>Streptomyces</taxon>
    </lineage>
</organism>
<evidence type="ECO:0000256" key="5">
    <source>
        <dbReference type="ARBA" id="ARBA00022692"/>
    </source>
</evidence>
<evidence type="ECO:0000313" key="15">
    <source>
        <dbReference type="Proteomes" id="UP000502665"/>
    </source>
</evidence>
<evidence type="ECO:0000313" key="14">
    <source>
        <dbReference type="EMBL" id="QJS99033.1"/>
    </source>
</evidence>
<name>A0A6M4WF11_9ACTN</name>
<proteinExistence type="predicted"/>
<feature type="domain" description="Peptidase M48" evidence="13">
    <location>
        <begin position="107"/>
        <end position="305"/>
    </location>
</feature>
<feature type="transmembrane region" description="Helical" evidence="12">
    <location>
        <begin position="26"/>
        <end position="48"/>
    </location>
</feature>
<keyword evidence="15" id="KW-1185">Reference proteome</keyword>
<dbReference type="GO" id="GO:0006508">
    <property type="term" value="P:proteolysis"/>
    <property type="evidence" value="ECO:0007669"/>
    <property type="project" value="UniProtKB-KW"/>
</dbReference>
<dbReference type="GO" id="GO:0004222">
    <property type="term" value="F:metalloendopeptidase activity"/>
    <property type="evidence" value="ECO:0007669"/>
    <property type="project" value="InterPro"/>
</dbReference>
<dbReference type="GO" id="GO:0005886">
    <property type="term" value="C:plasma membrane"/>
    <property type="evidence" value="ECO:0007669"/>
    <property type="project" value="UniProtKB-SubCell"/>
</dbReference>
<dbReference type="PANTHER" id="PTHR43221">
    <property type="entry name" value="PROTEASE HTPX"/>
    <property type="match status" value="1"/>
</dbReference>
<keyword evidence="5 12" id="KW-0812">Transmembrane</keyword>
<evidence type="ECO:0000256" key="10">
    <source>
        <dbReference type="ARBA" id="ARBA00023049"/>
    </source>
</evidence>
<dbReference type="Proteomes" id="UP000502665">
    <property type="component" value="Chromosome"/>
</dbReference>
<accession>A0A6M4WF11</accession>
<keyword evidence="9 12" id="KW-1133">Transmembrane helix</keyword>
<keyword evidence="10 14" id="KW-0482">Metalloprotease</keyword>
<feature type="transmembrane region" description="Helical" evidence="12">
    <location>
        <begin position="68"/>
        <end position="86"/>
    </location>
</feature>
<evidence type="ECO:0000256" key="2">
    <source>
        <dbReference type="ARBA" id="ARBA00004651"/>
    </source>
</evidence>
<feature type="transmembrane region" description="Helical" evidence="12">
    <location>
        <begin position="463"/>
        <end position="483"/>
    </location>
</feature>
<keyword evidence="6" id="KW-0479">Metal-binding</keyword>
<evidence type="ECO:0000256" key="1">
    <source>
        <dbReference type="ARBA" id="ARBA00001947"/>
    </source>
</evidence>
<evidence type="ECO:0000256" key="12">
    <source>
        <dbReference type="SAM" id="Phobius"/>
    </source>
</evidence>
<keyword evidence="3" id="KW-1003">Cell membrane</keyword>
<evidence type="ECO:0000256" key="4">
    <source>
        <dbReference type="ARBA" id="ARBA00022670"/>
    </source>
</evidence>
<evidence type="ECO:0000256" key="3">
    <source>
        <dbReference type="ARBA" id="ARBA00022475"/>
    </source>
</evidence>
<keyword evidence="4" id="KW-0645">Protease</keyword>
<dbReference type="EMBL" id="CP049838">
    <property type="protein sequence ID" value="QJS99033.1"/>
    <property type="molecule type" value="Genomic_DNA"/>
</dbReference>
<dbReference type="GO" id="GO:0046872">
    <property type="term" value="F:metal ion binding"/>
    <property type="evidence" value="ECO:0007669"/>
    <property type="project" value="UniProtKB-KW"/>
</dbReference>
<evidence type="ECO:0000259" key="13">
    <source>
        <dbReference type="Pfam" id="PF01435"/>
    </source>
</evidence>